<evidence type="ECO:0000256" key="2">
    <source>
        <dbReference type="SAM" id="MobiDB-lite"/>
    </source>
</evidence>
<dbReference type="InterPro" id="IPR010816">
    <property type="entry name" value="Het-C"/>
</dbReference>
<feature type="coiled-coil region" evidence="1">
    <location>
        <begin position="729"/>
        <end position="790"/>
    </location>
</feature>
<dbReference type="EMBL" id="CP022022">
    <property type="protein sequence ID" value="ASF44534.1"/>
    <property type="molecule type" value="Genomic_DNA"/>
</dbReference>
<keyword evidence="4" id="KW-1185">Reference proteome</keyword>
<organism evidence="3 4">
    <name type="scientific">Capnocytophaga endodontalis</name>
    <dbReference type="NCBI Taxonomy" id="2708117"/>
    <lineage>
        <taxon>Bacteria</taxon>
        <taxon>Pseudomonadati</taxon>
        <taxon>Bacteroidota</taxon>
        <taxon>Flavobacteriia</taxon>
        <taxon>Flavobacteriales</taxon>
        <taxon>Flavobacteriaceae</taxon>
        <taxon>Capnocytophaga</taxon>
    </lineage>
</organism>
<dbReference type="Proteomes" id="UP000197007">
    <property type="component" value="Chromosome"/>
</dbReference>
<evidence type="ECO:0000313" key="4">
    <source>
        <dbReference type="Proteomes" id="UP000197007"/>
    </source>
</evidence>
<keyword evidence="1" id="KW-0175">Coiled coil</keyword>
<feature type="region of interest" description="Disordered" evidence="2">
    <location>
        <begin position="31"/>
        <end position="52"/>
    </location>
</feature>
<dbReference type="KEGG" id="capn:CBG49_10675"/>
<sequence length="896" mass="103584">MAANFIITEMGTGLEGSKNNEPNFLEDVLKPSEVGGLEENDNESTNNRRSRKKKYKKILKDKGVVYGLKLADFAGKYVHFIKYFDEVTPELLGVSRTEEHIDNPLTAFTFDEKTKDYYYCPPEAKPSLSDVYGMKRYIRNESKGVEIPADDQTDLVKKQGKYASGLPTAVETMRKFFKEGVTTFKDKHKADKDRLLGLTDIGAALHILEDYFAHSNFCEILLIKLGVSVYPWVDITDAELRNYNNTQKPFEVKNILPKDNKGNIANNDKSKNPYFEDIDELYTSLSEKGDCILLPSFEVKGVYFLFKPKEEKNYKLYLASYEGGKSTTSKKNTKVRKEKRTPILDNNVELFSKDFRLYIKNTLNAPLECTPERKNTIQSYKGLRCHIADDNILDNKNSLYNHAQYIPVVTGFFATDDAVHSVLELINSIIEEEKTSMLAVPLEGETDEKPVMLEIADLIIIYILRDLMLSQYEQNGVAIDTGENRASKFLKIYMDYVKVRDTFNRFYDFYEKFDLLKTSKKLLKKFVERINTEIKNYIKQTFKEVLETLAKTIVTAQNYHIEKISTNPTHSQLAKDDPSHPLHSLAGKLARHCIEEMIGIFRALASAENKYETEKMGEIILSPDDIAEMFIEKALSFMQHPCQTNWADDIALEWLYSSADNIQALHQHEYEFRNAKHTGKEAEEDLKKLQASLNSAIEKIKITAEFVQDTCETITDFIEKTENFIDKVGKEAVKKINEALRTLEKARDEIQKKFKLLFEDEPNDDQILIKHNLEINIRDANERIAYILNELSPYTHSNNFSPTLQGMQKAFCEQESLKNYNKRLGMNDFESKMYDYLKVTDDKQYAKSSGSEEQYQQYCKNIFQKEQQYIAQTADYYINRIYRRSSLIVEPNKRNA</sequence>
<proteinExistence type="predicted"/>
<gene>
    <name evidence="3" type="ORF">CBG49_10675</name>
</gene>
<name>A0A1Z4BT89_9FLAO</name>
<accession>A0A1Z4BT89</accession>
<evidence type="ECO:0000256" key="1">
    <source>
        <dbReference type="SAM" id="Coils"/>
    </source>
</evidence>
<protein>
    <submittedName>
        <fullName evidence="3">Uncharacterized protein</fullName>
    </submittedName>
</protein>
<reference evidence="4" key="1">
    <citation type="submission" date="2017-06" db="EMBL/GenBank/DDBJ databases">
        <title>Complete genome sequence of Capnocytophaga sp. KCOM 1579 (=ChDC OS43) isolated from a human refractory periapical abscess lesion.</title>
        <authorList>
            <person name="Kook J.-K."/>
            <person name="Park S.-N."/>
            <person name="Lim Y.K."/>
            <person name="Roh H."/>
        </authorList>
    </citation>
    <scope>NUCLEOTIDE SEQUENCE [LARGE SCALE GENOMIC DNA]</scope>
    <source>
        <strain evidence="4">ChDC OS43</strain>
    </source>
</reference>
<dbReference type="AlphaFoldDB" id="A0A1Z4BT89"/>
<dbReference type="Pfam" id="PF07217">
    <property type="entry name" value="Het-C"/>
    <property type="match status" value="1"/>
</dbReference>
<feature type="coiled-coil region" evidence="1">
    <location>
        <begin position="672"/>
        <end position="699"/>
    </location>
</feature>
<evidence type="ECO:0000313" key="3">
    <source>
        <dbReference type="EMBL" id="ASF44534.1"/>
    </source>
</evidence>